<comment type="caution">
    <text evidence="1">The sequence shown here is derived from an EMBL/GenBank/DDBJ whole genome shotgun (WGS) entry which is preliminary data.</text>
</comment>
<keyword evidence="2" id="KW-1185">Reference proteome</keyword>
<evidence type="ECO:0000313" key="2">
    <source>
        <dbReference type="Proteomes" id="UP000825935"/>
    </source>
</evidence>
<protein>
    <submittedName>
        <fullName evidence="1">Uncharacterized protein</fullName>
    </submittedName>
</protein>
<dbReference type="AlphaFoldDB" id="A0A8T2TKC5"/>
<accession>A0A8T2TKC5</accession>
<name>A0A8T2TKC5_CERRI</name>
<reference evidence="1" key="1">
    <citation type="submission" date="2021-08" db="EMBL/GenBank/DDBJ databases">
        <title>WGS assembly of Ceratopteris richardii.</title>
        <authorList>
            <person name="Marchant D.B."/>
            <person name="Chen G."/>
            <person name="Jenkins J."/>
            <person name="Shu S."/>
            <person name="Leebens-Mack J."/>
            <person name="Grimwood J."/>
            <person name="Schmutz J."/>
            <person name="Soltis P."/>
            <person name="Soltis D."/>
            <person name="Chen Z.-H."/>
        </authorList>
    </citation>
    <scope>NUCLEOTIDE SEQUENCE</scope>
    <source>
        <strain evidence="1">Whitten #5841</strain>
        <tissue evidence="1">Leaf</tissue>
    </source>
</reference>
<sequence>MGSWRVPHDESHVIEFHVKRGCVQENGNVGDRHRLVTYLQKIWHPFIAISYSRKEILHQEMPRALSSRKAFSGVLDGNI</sequence>
<proteinExistence type="predicted"/>
<gene>
    <name evidence="1" type="ORF">KP509_12G076800</name>
</gene>
<dbReference type="Proteomes" id="UP000825935">
    <property type="component" value="Chromosome 12"/>
</dbReference>
<dbReference type="EMBL" id="CM035417">
    <property type="protein sequence ID" value="KAH7423841.1"/>
    <property type="molecule type" value="Genomic_DNA"/>
</dbReference>
<evidence type="ECO:0000313" key="1">
    <source>
        <dbReference type="EMBL" id="KAH7423841.1"/>
    </source>
</evidence>
<organism evidence="1 2">
    <name type="scientific">Ceratopteris richardii</name>
    <name type="common">Triangle waterfern</name>
    <dbReference type="NCBI Taxonomy" id="49495"/>
    <lineage>
        <taxon>Eukaryota</taxon>
        <taxon>Viridiplantae</taxon>
        <taxon>Streptophyta</taxon>
        <taxon>Embryophyta</taxon>
        <taxon>Tracheophyta</taxon>
        <taxon>Polypodiopsida</taxon>
        <taxon>Polypodiidae</taxon>
        <taxon>Polypodiales</taxon>
        <taxon>Pteridineae</taxon>
        <taxon>Pteridaceae</taxon>
        <taxon>Parkerioideae</taxon>
        <taxon>Ceratopteris</taxon>
    </lineage>
</organism>